<organism evidence="2 3">
    <name type="scientific">Candidatus Accumulibacter aalborgensis</name>
    <dbReference type="NCBI Taxonomy" id="1860102"/>
    <lineage>
        <taxon>Bacteria</taxon>
        <taxon>Pseudomonadati</taxon>
        <taxon>Pseudomonadota</taxon>
        <taxon>Betaproteobacteria</taxon>
        <taxon>Candidatus Accumulibacter</taxon>
    </lineage>
</organism>
<feature type="domain" description="Filamentous haemagglutinin FhaB/tRNA nuclease CdiA-like TPS" evidence="1">
    <location>
        <begin position="40"/>
        <end position="158"/>
    </location>
</feature>
<gene>
    <name evidence="2" type="ORF">ACCAA_10048</name>
</gene>
<dbReference type="STRING" id="1860102.ACCAA_10048"/>
<evidence type="ECO:0000313" key="3">
    <source>
        <dbReference type="Proteomes" id="UP000199169"/>
    </source>
</evidence>
<dbReference type="EMBL" id="FLQX01000001">
    <property type="protein sequence ID" value="SBT03095.1"/>
    <property type="molecule type" value="Genomic_DNA"/>
</dbReference>
<dbReference type="Pfam" id="PF05860">
    <property type="entry name" value="TPS"/>
    <property type="match status" value="1"/>
</dbReference>
<dbReference type="Proteomes" id="UP000199169">
    <property type="component" value="Unassembled WGS sequence"/>
</dbReference>
<proteinExistence type="predicted"/>
<dbReference type="InterPro" id="IPR011050">
    <property type="entry name" value="Pectin_lyase_fold/virulence"/>
</dbReference>
<protein>
    <recommendedName>
        <fullName evidence="1">Filamentous haemagglutinin FhaB/tRNA nuclease CdiA-like TPS domain-containing protein</fullName>
    </recommendedName>
</protein>
<reference evidence="2 3" key="1">
    <citation type="submission" date="2016-06" db="EMBL/GenBank/DDBJ databases">
        <authorList>
            <person name="Kjaerup R.B."/>
            <person name="Dalgaard T.S."/>
            <person name="Juul-Madsen H.R."/>
        </authorList>
    </citation>
    <scope>NUCLEOTIDE SEQUENCE [LARGE SCALE GENOMIC DNA]</scope>
    <source>
        <strain evidence="2">3</strain>
    </source>
</reference>
<keyword evidence="3" id="KW-1185">Reference proteome</keyword>
<dbReference type="SMART" id="SM00912">
    <property type="entry name" value="Haemagg_act"/>
    <property type="match status" value="1"/>
</dbReference>
<dbReference type="InterPro" id="IPR012334">
    <property type="entry name" value="Pectin_lyas_fold"/>
</dbReference>
<dbReference type="InterPro" id="IPR008638">
    <property type="entry name" value="FhaB/CdiA-like_TPS"/>
</dbReference>
<dbReference type="RefSeq" id="WP_186405240.1">
    <property type="nucleotide sequence ID" value="NZ_FLQX01000001.1"/>
</dbReference>
<dbReference type="Gene3D" id="2.160.20.10">
    <property type="entry name" value="Single-stranded right-handed beta-helix, Pectin lyase-like"/>
    <property type="match status" value="4"/>
</dbReference>
<evidence type="ECO:0000313" key="2">
    <source>
        <dbReference type="EMBL" id="SBT03095.1"/>
    </source>
</evidence>
<accession>A0A1A8XD08</accession>
<name>A0A1A8XD08_9PROT</name>
<dbReference type="SUPFAM" id="SSF51126">
    <property type="entry name" value="Pectin lyase-like"/>
    <property type="match status" value="1"/>
</dbReference>
<sequence length="1464" mass="141071">MIGTFWLRSLFLSRVLVTAALLTMAMRGYGGAGIATDGSVGARQTIAGANAGAGRFVIPQALGSVVGNNLFHSFSKFNIDTGQTADFTTSTATLANVISRVTGGSPSQINGMLQLTPAAGSAPAFFFINPSGVVFGAGASINVPGAFHVSTGDYVKFANGDKFYANLGQASTLSSAAPEAFGFLGSTRAPIAVQEGATMATQISQPISIVAGDVEINNGVVFAPGGDIRVVALGQAAQEVGLTGMLAAASGKLAILNGGSIRSPVAGAIDGGAIAVSAGRITIDSQGSSKTTGILTRAESGTGNAGSIDVSAKEALAIVNGGVISASTYAGGHAGTVKVSAGGITIDGQGSPSTTGVFSNAAFGSTGNGGRIEVSAIGNLALVDGGEIASSTGSSGNAGTVKVSAGSIAIDGKTSDLYTGILTDTVSTGKAGSIEVSAAADLAIVNSGQISADTYSVGRAGKVTVSAGSATGNLFLVNGGQISATTYASGDAGTVTVSAGSIAIDRQESSSVTGIFSRAGDGTGNAGSAEVSATGHLSLVNGGTISADTLSAGNAGAVRVSAGSIDISSQESSGFTGIFSRAEAGTGSAGSVEVSTAGTLAIDKGGAISSDTYTSGNAGTVKVSAGSIAIDRQGSGSFTGIFSRAVGSAGSTGNAGSVEVLATGDLSLVNGGVIASDTSSAGDAGTVKISAGSIRIDAQEGNSFTGIFSQATRGTGNAGSVEVSTTGNLSLVHGGEITSNTHSAGHAGTVRVSAGSITIDEQGSGAFTGIFSQASSGTGNAGSVEVTAIGNLSVVHGGEIASNTYTSGHAGTVKVSAGSIAINAQENGSLTGIFSTAKPDSTGNAGSVDVSASGDLSLGNGGQIASNTYSSGRAGTVSVGAGSIAITNGSQISSGTFSSGEAGTVTVSAGRIAIDRQGSGIPTGIFSQANAGTGNAGSVDVSATEALFLDHGGVITSNTYSSGHAGTIKVSADRMAIDHGGAISSSTASSGDAGTVEVSADNITIGSQGTGSPTGIFSVATLGSGNAGSVDVSAIGGVFLDHGGVISSDAFSSGRAGTVKVSAGSIAIDDGGNISSSTYGTGHAGTVSIAAGSIGIGSRGSSSGGYILSAAVLGTGNAGSVDVSVSGALALDYGGVISSSTLTAGTAGSVTVRASSLRVDGDANKISAAAAKGSSGQTGFISVTANDITLANGGQISIENQATVANPSALTPTSITVTAPRITILNSPDAISTRSTGNVAAGSIKITASDTLRLDPSGITTTANQGNGGAIDITAGLLWLQDSQIATSVLGLAGNGGNIAIIADSLIMNTGFIQANTAATNASGGLVSITVNNLVASGNTLFLGGNTPYTYQPGVFGFNVIQAAAPTGVSGTVQTSVPRLDVTSSLIGLDTRLINAQVARRLCENTRGSSLVPVGRGGLVPGGADFLSPGQISGIGFVASPTVSLPTVHANRPTNTFSPCLAVL</sequence>
<dbReference type="NCBIfam" id="TIGR01901">
    <property type="entry name" value="adhes_NPXG"/>
    <property type="match status" value="1"/>
</dbReference>
<evidence type="ECO:0000259" key="1">
    <source>
        <dbReference type="SMART" id="SM00912"/>
    </source>
</evidence>